<gene>
    <name evidence="1" type="ORF">GCM10007094_41060</name>
</gene>
<organism evidence="1 2">
    <name type="scientific">Pseudovibrio japonicus</name>
    <dbReference type="NCBI Taxonomy" id="366534"/>
    <lineage>
        <taxon>Bacteria</taxon>
        <taxon>Pseudomonadati</taxon>
        <taxon>Pseudomonadota</taxon>
        <taxon>Alphaproteobacteria</taxon>
        <taxon>Hyphomicrobiales</taxon>
        <taxon>Stappiaceae</taxon>
        <taxon>Pseudovibrio</taxon>
    </lineage>
</organism>
<accession>A0ABQ3EPV8</accession>
<proteinExistence type="predicted"/>
<comment type="caution">
    <text evidence="1">The sequence shown here is derived from an EMBL/GenBank/DDBJ whole genome shotgun (WGS) entry which is preliminary data.</text>
</comment>
<protein>
    <recommendedName>
        <fullName evidence="3">DNA-binding protein</fullName>
    </recommendedName>
</protein>
<evidence type="ECO:0000313" key="1">
    <source>
        <dbReference type="EMBL" id="GHB47558.1"/>
    </source>
</evidence>
<sequence>MREHPPNDQLLSRTEVHTHFGLTQRFLEGAACKGGGPTFVKIGRSVRYRAGDVRVWIETRRIAPVPEVPKGRSAPKITSLDADWQTIGDLANALVAKIATLRAKEGGTNE</sequence>
<reference evidence="2" key="1">
    <citation type="journal article" date="2019" name="Int. J. Syst. Evol. Microbiol.">
        <title>The Global Catalogue of Microorganisms (GCM) 10K type strain sequencing project: providing services to taxonomists for standard genome sequencing and annotation.</title>
        <authorList>
            <consortium name="The Broad Institute Genomics Platform"/>
            <consortium name="The Broad Institute Genome Sequencing Center for Infectious Disease"/>
            <person name="Wu L."/>
            <person name="Ma J."/>
        </authorList>
    </citation>
    <scope>NUCLEOTIDE SEQUENCE [LARGE SCALE GENOMIC DNA]</scope>
    <source>
        <strain evidence="2">KCTC 12861</strain>
    </source>
</reference>
<evidence type="ECO:0008006" key="3">
    <source>
        <dbReference type="Google" id="ProtNLM"/>
    </source>
</evidence>
<dbReference type="RefSeq" id="WP_189438682.1">
    <property type="nucleotide sequence ID" value="NZ_BMXE01000010.1"/>
</dbReference>
<dbReference type="Proteomes" id="UP000637980">
    <property type="component" value="Unassembled WGS sequence"/>
</dbReference>
<dbReference type="EMBL" id="BMXE01000010">
    <property type="protein sequence ID" value="GHB47558.1"/>
    <property type="molecule type" value="Genomic_DNA"/>
</dbReference>
<name>A0ABQ3EPV8_9HYPH</name>
<keyword evidence="2" id="KW-1185">Reference proteome</keyword>
<evidence type="ECO:0000313" key="2">
    <source>
        <dbReference type="Proteomes" id="UP000637980"/>
    </source>
</evidence>